<accession>A0A151UID2</accession>
<dbReference type="PANTHER" id="PTHR48005:SF16">
    <property type="entry name" value="MDIS1-INTERACTING RECEPTOR LIKE KINASE 2-LIKE ISOFORM X1"/>
    <property type="match status" value="1"/>
</dbReference>
<protein>
    <recommendedName>
        <fullName evidence="1">non-specific serine/threonine protein kinase</fullName>
        <ecNumber evidence="1">2.7.11.1</ecNumber>
    </recommendedName>
</protein>
<name>A0A151UID2_CAJCA</name>
<dbReference type="InterPro" id="IPR051420">
    <property type="entry name" value="Ser_Thr_Kinases_DiverseReg"/>
</dbReference>
<dbReference type="GO" id="GO:0005524">
    <property type="term" value="F:ATP binding"/>
    <property type="evidence" value="ECO:0007669"/>
    <property type="project" value="UniProtKB-KW"/>
</dbReference>
<comment type="catalytic activity">
    <reaction evidence="7">
        <text>L-threonyl-[protein] + ATP = O-phospho-L-threonyl-[protein] + ADP + H(+)</text>
        <dbReference type="Rhea" id="RHEA:46608"/>
        <dbReference type="Rhea" id="RHEA-COMP:11060"/>
        <dbReference type="Rhea" id="RHEA-COMP:11605"/>
        <dbReference type="ChEBI" id="CHEBI:15378"/>
        <dbReference type="ChEBI" id="CHEBI:30013"/>
        <dbReference type="ChEBI" id="CHEBI:30616"/>
        <dbReference type="ChEBI" id="CHEBI:61977"/>
        <dbReference type="ChEBI" id="CHEBI:456216"/>
        <dbReference type="EC" id="2.7.11.1"/>
    </reaction>
</comment>
<dbReference type="AlphaFoldDB" id="A0A151UID2"/>
<dbReference type="PANTHER" id="PTHR48005">
    <property type="entry name" value="LEUCINE RICH REPEAT KINASE 2"/>
    <property type="match status" value="1"/>
</dbReference>
<sequence>MFLICDYMEKGSLFSILFDDAEAMEYLDWRKRVNMVKGTALGLSYRHQRLHPPIVQRDVLANNVFN</sequence>
<evidence type="ECO:0000256" key="8">
    <source>
        <dbReference type="ARBA" id="ARBA00048679"/>
    </source>
</evidence>
<dbReference type="SUPFAM" id="SSF56112">
    <property type="entry name" value="Protein kinase-like (PK-like)"/>
    <property type="match status" value="1"/>
</dbReference>
<dbReference type="InterPro" id="IPR000719">
    <property type="entry name" value="Prot_kinase_dom"/>
</dbReference>
<keyword evidence="6" id="KW-0067">ATP-binding</keyword>
<evidence type="ECO:0000259" key="9">
    <source>
        <dbReference type="PROSITE" id="PS50011"/>
    </source>
</evidence>
<evidence type="ECO:0000256" key="5">
    <source>
        <dbReference type="ARBA" id="ARBA00022777"/>
    </source>
</evidence>
<keyword evidence="4" id="KW-0547">Nucleotide-binding</keyword>
<dbReference type="InterPro" id="IPR011009">
    <property type="entry name" value="Kinase-like_dom_sf"/>
</dbReference>
<keyword evidence="2" id="KW-0723">Serine/threonine-protein kinase</keyword>
<keyword evidence="5 10" id="KW-0418">Kinase</keyword>
<evidence type="ECO:0000256" key="7">
    <source>
        <dbReference type="ARBA" id="ARBA00047899"/>
    </source>
</evidence>
<evidence type="ECO:0000313" key="10">
    <source>
        <dbReference type="EMBL" id="KYP79084.1"/>
    </source>
</evidence>
<gene>
    <name evidence="10" type="ORF">KK1_049361</name>
</gene>
<dbReference type="PROSITE" id="PS50011">
    <property type="entry name" value="PROTEIN_KINASE_DOM"/>
    <property type="match status" value="1"/>
</dbReference>
<evidence type="ECO:0000313" key="11">
    <source>
        <dbReference type="Proteomes" id="UP000075243"/>
    </source>
</evidence>
<keyword evidence="10" id="KW-0675">Receptor</keyword>
<dbReference type="Gramene" id="C.cajan_46767.t">
    <property type="protein sequence ID" value="C.cajan_46767.t.cds1"/>
    <property type="gene ID" value="C.cajan_46767"/>
</dbReference>
<evidence type="ECO:0000256" key="6">
    <source>
        <dbReference type="ARBA" id="ARBA00022840"/>
    </source>
</evidence>
<evidence type="ECO:0000256" key="4">
    <source>
        <dbReference type="ARBA" id="ARBA00022741"/>
    </source>
</evidence>
<evidence type="ECO:0000256" key="3">
    <source>
        <dbReference type="ARBA" id="ARBA00022679"/>
    </source>
</evidence>
<dbReference type="GO" id="GO:0004674">
    <property type="term" value="F:protein serine/threonine kinase activity"/>
    <property type="evidence" value="ECO:0007669"/>
    <property type="project" value="UniProtKB-KW"/>
</dbReference>
<dbReference type="Proteomes" id="UP000075243">
    <property type="component" value="Unassembled WGS sequence"/>
</dbReference>
<reference evidence="10" key="1">
    <citation type="journal article" date="2012" name="Nat. Biotechnol.">
        <title>Draft genome sequence of pigeonpea (Cajanus cajan), an orphan legume crop of resource-poor farmers.</title>
        <authorList>
            <person name="Varshney R.K."/>
            <person name="Chen W."/>
            <person name="Li Y."/>
            <person name="Bharti A.K."/>
            <person name="Saxena R.K."/>
            <person name="Schlueter J.A."/>
            <person name="Donoghue M.T."/>
            <person name="Azam S."/>
            <person name="Fan G."/>
            <person name="Whaley A.M."/>
            <person name="Farmer A.D."/>
            <person name="Sheridan J."/>
            <person name="Iwata A."/>
            <person name="Tuteja R."/>
            <person name="Penmetsa R.V."/>
            <person name="Wu W."/>
            <person name="Upadhyaya H.D."/>
            <person name="Yang S.P."/>
            <person name="Shah T."/>
            <person name="Saxena K.B."/>
            <person name="Michael T."/>
            <person name="McCombie W.R."/>
            <person name="Yang B."/>
            <person name="Zhang G."/>
            <person name="Yang H."/>
            <person name="Wang J."/>
            <person name="Spillane C."/>
            <person name="Cook D.R."/>
            <person name="May G.D."/>
            <person name="Xu X."/>
            <person name="Jackson S.A."/>
        </authorList>
    </citation>
    <scope>NUCLEOTIDE SEQUENCE [LARGE SCALE GENOMIC DNA]</scope>
</reference>
<keyword evidence="10" id="KW-0378">Hydrolase</keyword>
<evidence type="ECO:0000256" key="1">
    <source>
        <dbReference type="ARBA" id="ARBA00012513"/>
    </source>
</evidence>
<comment type="catalytic activity">
    <reaction evidence="8">
        <text>L-seryl-[protein] + ATP = O-phospho-L-seryl-[protein] + ADP + H(+)</text>
        <dbReference type="Rhea" id="RHEA:17989"/>
        <dbReference type="Rhea" id="RHEA-COMP:9863"/>
        <dbReference type="Rhea" id="RHEA-COMP:11604"/>
        <dbReference type="ChEBI" id="CHEBI:15378"/>
        <dbReference type="ChEBI" id="CHEBI:29999"/>
        <dbReference type="ChEBI" id="CHEBI:30616"/>
        <dbReference type="ChEBI" id="CHEBI:83421"/>
        <dbReference type="ChEBI" id="CHEBI:456216"/>
        <dbReference type="EC" id="2.7.11.1"/>
    </reaction>
</comment>
<dbReference type="Gene3D" id="1.10.510.10">
    <property type="entry name" value="Transferase(Phosphotransferase) domain 1"/>
    <property type="match status" value="1"/>
</dbReference>
<dbReference type="EC" id="2.7.11.1" evidence="1"/>
<dbReference type="GO" id="GO:0016798">
    <property type="term" value="F:hydrolase activity, acting on glycosyl bonds"/>
    <property type="evidence" value="ECO:0007669"/>
    <property type="project" value="UniProtKB-KW"/>
</dbReference>
<organism evidence="10 11">
    <name type="scientific">Cajanus cajan</name>
    <name type="common">Pigeon pea</name>
    <name type="synonym">Cajanus indicus</name>
    <dbReference type="NCBI Taxonomy" id="3821"/>
    <lineage>
        <taxon>Eukaryota</taxon>
        <taxon>Viridiplantae</taxon>
        <taxon>Streptophyta</taxon>
        <taxon>Embryophyta</taxon>
        <taxon>Tracheophyta</taxon>
        <taxon>Spermatophyta</taxon>
        <taxon>Magnoliopsida</taxon>
        <taxon>eudicotyledons</taxon>
        <taxon>Gunneridae</taxon>
        <taxon>Pentapetalae</taxon>
        <taxon>rosids</taxon>
        <taxon>fabids</taxon>
        <taxon>Fabales</taxon>
        <taxon>Fabaceae</taxon>
        <taxon>Papilionoideae</taxon>
        <taxon>50 kb inversion clade</taxon>
        <taxon>NPAAA clade</taxon>
        <taxon>indigoferoid/millettioid clade</taxon>
        <taxon>Phaseoleae</taxon>
        <taxon>Cajanus</taxon>
    </lineage>
</organism>
<keyword evidence="11" id="KW-1185">Reference proteome</keyword>
<feature type="domain" description="Protein kinase" evidence="9">
    <location>
        <begin position="1"/>
        <end position="66"/>
    </location>
</feature>
<comment type="caution">
    <text evidence="10">The sequence shown here is derived from an EMBL/GenBank/DDBJ whole genome shotgun (WGS) entry which is preliminary data.</text>
</comment>
<keyword evidence="10" id="KW-0326">Glycosidase</keyword>
<proteinExistence type="predicted"/>
<keyword evidence="3" id="KW-0808">Transferase</keyword>
<dbReference type="STRING" id="3821.A0A151UID2"/>
<dbReference type="EMBL" id="AGCT01069494">
    <property type="protein sequence ID" value="KYP79084.1"/>
    <property type="molecule type" value="Genomic_DNA"/>
</dbReference>
<evidence type="ECO:0000256" key="2">
    <source>
        <dbReference type="ARBA" id="ARBA00022527"/>
    </source>
</evidence>